<dbReference type="Proteomes" id="UP000193077">
    <property type="component" value="Unassembled WGS sequence"/>
</dbReference>
<dbReference type="EMBL" id="FWFO01000004">
    <property type="protein sequence ID" value="SLN67445.1"/>
    <property type="molecule type" value="Genomic_DNA"/>
</dbReference>
<dbReference type="OrthoDB" id="3247493at2"/>
<evidence type="ECO:0000259" key="1">
    <source>
        <dbReference type="PROSITE" id="PS51379"/>
    </source>
</evidence>
<dbReference type="PROSITE" id="PS51379">
    <property type="entry name" value="4FE4S_FER_2"/>
    <property type="match status" value="1"/>
</dbReference>
<dbReference type="RefSeq" id="WP_085797511.1">
    <property type="nucleotide sequence ID" value="NZ_FWFO01000004.1"/>
</dbReference>
<accession>A0A1Y5TSU1</accession>
<dbReference type="InterPro" id="IPR045220">
    <property type="entry name" value="FRHB/FDHB/HCAR-like"/>
</dbReference>
<dbReference type="InterPro" id="IPR017896">
    <property type="entry name" value="4Fe4S_Fe-S-bd"/>
</dbReference>
<keyword evidence="3" id="KW-1185">Reference proteome</keyword>
<sequence>MSTDPISTIVAKNLCTGCGACAGVFPSAIQMFEDPVNGRRPVVENSIRGKRAAEAAVAVCGGATGDWSDLQCQDDIDADWGPVSSVWQGWAADPEVRQSGSSGGAVTALALFALETAQADGVAHIAARPDDPRLNQAVISRDRAGLMRGTGSRYAQASPAEAIKEIAAGTDRVVFVGKPCDVASVKRVSQTQPSLGDQIPLTISIFCAGAPNLQATDRLLDRLEVPKQARLVDLRYRGNGWPGRMQATWVGEDGTEQTSEGISYAEGWGKILQSERRWRCRMCADHTGALADISVGDPWHTPPADQSEAGQSLIVARTEKGQKLIQDAIRTGVLIATPQSRDVIERAQPNLKNNHGAVWGRTLAMRAVGLPAPKTKGQRLFELWLGLSTKQKVQSVLGTWKRILRERLWRKVSISEVAK</sequence>
<name>A0A1Y5TSU1_9RHOB</name>
<evidence type="ECO:0000313" key="2">
    <source>
        <dbReference type="EMBL" id="SLN67445.1"/>
    </source>
</evidence>
<dbReference type="GO" id="GO:0033354">
    <property type="term" value="P:chlorophyll cycle"/>
    <property type="evidence" value="ECO:0007669"/>
    <property type="project" value="TreeGrafter"/>
</dbReference>
<protein>
    <submittedName>
        <fullName evidence="2">Coenzyme F420-reducing hydrogenase subunit beta</fullName>
    </submittedName>
</protein>
<dbReference type="Pfam" id="PF04432">
    <property type="entry name" value="FrhB_FdhB_C"/>
    <property type="match status" value="1"/>
</dbReference>
<reference evidence="2 3" key="1">
    <citation type="submission" date="2017-03" db="EMBL/GenBank/DDBJ databases">
        <authorList>
            <person name="Afonso C.L."/>
            <person name="Miller P.J."/>
            <person name="Scott M.A."/>
            <person name="Spackman E."/>
            <person name="Goraichik I."/>
            <person name="Dimitrov K.M."/>
            <person name="Suarez D.L."/>
            <person name="Swayne D.E."/>
        </authorList>
    </citation>
    <scope>NUCLEOTIDE SEQUENCE [LARGE SCALE GENOMIC DNA]</scope>
    <source>
        <strain evidence="2 3">CECT 7639</strain>
    </source>
</reference>
<dbReference type="InterPro" id="IPR007516">
    <property type="entry name" value="Co_F420_Hydgase/DH_bsu_N"/>
</dbReference>
<feature type="domain" description="4Fe-4S ferredoxin-type" evidence="1">
    <location>
        <begin position="6"/>
        <end position="34"/>
    </location>
</feature>
<dbReference type="GO" id="GO:0090415">
    <property type="term" value="F:7-hydroxymethyl chlorophyll a reductase activity"/>
    <property type="evidence" value="ECO:0007669"/>
    <property type="project" value="TreeGrafter"/>
</dbReference>
<dbReference type="PANTHER" id="PTHR31332">
    <property type="entry name" value="7-HYDROXYMETHYL CHLOROPHYLL A REDUCTASE, CHLOROPLASTIC"/>
    <property type="match status" value="1"/>
</dbReference>
<dbReference type="AlphaFoldDB" id="A0A1Y5TSU1"/>
<gene>
    <name evidence="2" type="ORF">TRL7639_03885</name>
</gene>
<dbReference type="Pfam" id="PF04422">
    <property type="entry name" value="FrhB_FdhB_N"/>
    <property type="match status" value="1"/>
</dbReference>
<proteinExistence type="predicted"/>
<evidence type="ECO:0000313" key="3">
    <source>
        <dbReference type="Proteomes" id="UP000193077"/>
    </source>
</evidence>
<organism evidence="2 3">
    <name type="scientific">Falsiruegeria litorea R37</name>
    <dbReference type="NCBI Taxonomy" id="1200284"/>
    <lineage>
        <taxon>Bacteria</taxon>
        <taxon>Pseudomonadati</taxon>
        <taxon>Pseudomonadota</taxon>
        <taxon>Alphaproteobacteria</taxon>
        <taxon>Rhodobacterales</taxon>
        <taxon>Roseobacteraceae</taxon>
        <taxon>Falsiruegeria</taxon>
    </lineage>
</organism>
<dbReference type="InterPro" id="IPR007525">
    <property type="entry name" value="FrhB_FdhB_C"/>
</dbReference>
<dbReference type="PANTHER" id="PTHR31332:SF0">
    <property type="entry name" value="7-HYDROXYMETHYL CHLOROPHYLL A REDUCTASE, CHLOROPLASTIC"/>
    <property type="match status" value="1"/>
</dbReference>